<evidence type="ECO:0000313" key="2">
    <source>
        <dbReference type="Proteomes" id="UP001597506"/>
    </source>
</evidence>
<sequence length="77" mass="8168">MNTSNQLNPFLSNGNDATDLSPTQIGVTAVGSQFASAEEILSGNAIAFSLINLFNYYNTLVVTAKDSDIIATNFTGY</sequence>
<reference evidence="2" key="1">
    <citation type="journal article" date="2019" name="Int. J. Syst. Evol. Microbiol.">
        <title>The Global Catalogue of Microorganisms (GCM) 10K type strain sequencing project: providing services to taxonomists for standard genome sequencing and annotation.</title>
        <authorList>
            <consortium name="The Broad Institute Genomics Platform"/>
            <consortium name="The Broad Institute Genome Sequencing Center for Infectious Disease"/>
            <person name="Wu L."/>
            <person name="Ma J."/>
        </authorList>
    </citation>
    <scope>NUCLEOTIDE SEQUENCE [LARGE SCALE GENOMIC DNA]</scope>
    <source>
        <strain evidence="2">KCTC 3913</strain>
    </source>
</reference>
<protein>
    <submittedName>
        <fullName evidence="1">Uncharacterized protein</fullName>
    </submittedName>
</protein>
<proteinExistence type="predicted"/>
<accession>A0ABW5RRF3</accession>
<organism evidence="1 2">
    <name type="scientific">Bacillus seohaeanensis</name>
    <dbReference type="NCBI Taxonomy" id="284580"/>
    <lineage>
        <taxon>Bacteria</taxon>
        <taxon>Bacillati</taxon>
        <taxon>Bacillota</taxon>
        <taxon>Bacilli</taxon>
        <taxon>Bacillales</taxon>
        <taxon>Bacillaceae</taxon>
        <taxon>Bacillus</taxon>
    </lineage>
</organism>
<dbReference type="PROSITE" id="PS00430">
    <property type="entry name" value="TONB_DEPENDENT_REC_1"/>
    <property type="match status" value="1"/>
</dbReference>
<keyword evidence="2" id="KW-1185">Reference proteome</keyword>
<dbReference type="InterPro" id="IPR010916">
    <property type="entry name" value="TonB_box_CS"/>
</dbReference>
<dbReference type="Proteomes" id="UP001597506">
    <property type="component" value="Unassembled WGS sequence"/>
</dbReference>
<name>A0ABW5RRF3_9BACI</name>
<dbReference type="RefSeq" id="WP_071410942.1">
    <property type="nucleotide sequence ID" value="NZ_JBHUMF010000016.1"/>
</dbReference>
<evidence type="ECO:0000313" key="1">
    <source>
        <dbReference type="EMBL" id="MFD2680686.1"/>
    </source>
</evidence>
<gene>
    <name evidence="1" type="ORF">ACFSUL_07930</name>
</gene>
<comment type="caution">
    <text evidence="1">The sequence shown here is derived from an EMBL/GenBank/DDBJ whole genome shotgun (WGS) entry which is preliminary data.</text>
</comment>
<dbReference type="EMBL" id="JBHUMF010000016">
    <property type="protein sequence ID" value="MFD2680686.1"/>
    <property type="molecule type" value="Genomic_DNA"/>
</dbReference>